<evidence type="ECO:0000313" key="3">
    <source>
        <dbReference type="Proteomes" id="UP001430306"/>
    </source>
</evidence>
<evidence type="ECO:0000256" key="1">
    <source>
        <dbReference type="SAM" id="MobiDB-lite"/>
    </source>
</evidence>
<feature type="region of interest" description="Disordered" evidence="1">
    <location>
        <begin position="291"/>
        <end position="312"/>
    </location>
</feature>
<name>A0ABS8NHR4_9BACT</name>
<comment type="caution">
    <text evidence="2">The sequence shown here is derived from an EMBL/GenBank/DDBJ whole genome shotgun (WGS) entry which is preliminary data.</text>
</comment>
<reference evidence="2" key="1">
    <citation type="submission" date="2021-11" db="EMBL/GenBank/DDBJ databases">
        <title>Genome sequence.</title>
        <authorList>
            <person name="Sun Q."/>
        </authorList>
    </citation>
    <scope>NUCLEOTIDE SEQUENCE</scope>
    <source>
        <strain evidence="2">JC740</strain>
    </source>
</reference>
<organism evidence="2 3">
    <name type="scientific">Rhodopirellula halodulae</name>
    <dbReference type="NCBI Taxonomy" id="2894198"/>
    <lineage>
        <taxon>Bacteria</taxon>
        <taxon>Pseudomonadati</taxon>
        <taxon>Planctomycetota</taxon>
        <taxon>Planctomycetia</taxon>
        <taxon>Pirellulales</taxon>
        <taxon>Pirellulaceae</taxon>
        <taxon>Rhodopirellula</taxon>
    </lineage>
</organism>
<feature type="compositionally biased region" description="Basic residues" evidence="1">
    <location>
        <begin position="294"/>
        <end position="309"/>
    </location>
</feature>
<gene>
    <name evidence="2" type="ORF">LOC71_12360</name>
</gene>
<proteinExistence type="predicted"/>
<dbReference type="Proteomes" id="UP001430306">
    <property type="component" value="Unassembled WGS sequence"/>
</dbReference>
<sequence>MTLTKPPSKANPSKKSVAGNPSGSVDATGSSPLPDDASWQKLRKKIVARWQRHPATKTFGDDAVDGQVYLWGLSTLLDGAVDPLSERLARLATADPTIQINDADLIPAAELFLDASREGRSDLASDLGCVLWAASLPALTQTLPLELWWGLLSELQRRVAATLAQDETPSPHHLFLAGEVGLTLAFRLADIPSCASRGKASASAVQAYLEDDEVIEEALRSPEALRVIMASIVRCEQLLQGVTKRKFKKSHQASAEELAGWIAAMTRVDGTQVFSRTAAREASLDHVGLVSRSTSKKTTAKGSGRKSKAVKPTAPAGLMGRAMKYDTDSLMPAFSASLGQSHSGGRLAWEISLPESMWHSDEAKIVAMLPEWDVRRGRTYIDYSEEVMSVEIMAGRRTIFRGPLAATVELDGVVQYPSGPWHSTCEYTDDDVHYLEFEQTYTGGVVLQRQFMLIRDDRCVMVADAVLPAQAGTASQWDHSAEDETSPANALASSSPFGELADVAIRCVTHFPVSEKISVIPDEQTRELYFHDSKRRAMMLPLPASEWRVGPTDCTAEPTEVSLNEGGVTADSQLTHGVTVATQGLGAVYSPLWIDFQSRRFHRKRTWRTLTVADELQLIPRNVATGFRIQMGSEQWMVYRSLVGRRPRSVLGKHLVADFFAGRFHASDGGVEELVTVDDAAPE</sequence>
<feature type="compositionally biased region" description="Polar residues" evidence="1">
    <location>
        <begin position="19"/>
        <end position="31"/>
    </location>
</feature>
<protein>
    <submittedName>
        <fullName evidence="2">Uncharacterized protein</fullName>
    </submittedName>
</protein>
<dbReference type="RefSeq" id="WP_230274013.1">
    <property type="nucleotide sequence ID" value="NZ_JAJKFW010000023.1"/>
</dbReference>
<accession>A0ABS8NHR4</accession>
<evidence type="ECO:0000313" key="2">
    <source>
        <dbReference type="EMBL" id="MCC9643071.1"/>
    </source>
</evidence>
<keyword evidence="3" id="KW-1185">Reference proteome</keyword>
<feature type="compositionally biased region" description="Low complexity" evidence="1">
    <location>
        <begin position="1"/>
        <end position="16"/>
    </location>
</feature>
<dbReference type="EMBL" id="JAJKFW010000023">
    <property type="protein sequence ID" value="MCC9643071.1"/>
    <property type="molecule type" value="Genomic_DNA"/>
</dbReference>
<feature type="region of interest" description="Disordered" evidence="1">
    <location>
        <begin position="1"/>
        <end position="37"/>
    </location>
</feature>